<sequence>MEALWNVVATRRGGRLGNRPNHQRSGVLPGLWLIPWLSSLGKHRDYNNRRGNRCAWVGQEALTDKFASPLLSQIPEEIVGEAIAKDRLFDAINVILSMQIVQRDGRGQVESSFHHPLPSPVLISNGRAQKQEVTHQNYVPTIFNNFNASVVVDGQTMSLSFWDTADNAYHRDVLVAKRWWFRLDVLVTKRWWFRQDVVVQTGCVGHKKMVVQTGCVGHKKMVVQTGCVGHKKMVVQMMIS</sequence>
<protein>
    <submittedName>
        <fullName evidence="1">Uncharacterized protein</fullName>
    </submittedName>
</protein>
<comment type="caution">
    <text evidence="1">The sequence shown here is derived from an EMBL/GenBank/DDBJ whole genome shotgun (WGS) entry which is preliminary data.</text>
</comment>
<proteinExistence type="predicted"/>
<dbReference type="AlphaFoldDB" id="A0AAP0IWI5"/>
<keyword evidence="2" id="KW-1185">Reference proteome</keyword>
<accession>A0AAP0IWI5</accession>
<name>A0AAP0IWI5_9MAGN</name>
<evidence type="ECO:0000313" key="2">
    <source>
        <dbReference type="Proteomes" id="UP001420932"/>
    </source>
</evidence>
<dbReference type="SUPFAM" id="SSF52540">
    <property type="entry name" value="P-loop containing nucleoside triphosphate hydrolases"/>
    <property type="match status" value="1"/>
</dbReference>
<evidence type="ECO:0000313" key="1">
    <source>
        <dbReference type="EMBL" id="KAK9122042.1"/>
    </source>
</evidence>
<organism evidence="1 2">
    <name type="scientific">Stephania yunnanensis</name>
    <dbReference type="NCBI Taxonomy" id="152371"/>
    <lineage>
        <taxon>Eukaryota</taxon>
        <taxon>Viridiplantae</taxon>
        <taxon>Streptophyta</taxon>
        <taxon>Embryophyta</taxon>
        <taxon>Tracheophyta</taxon>
        <taxon>Spermatophyta</taxon>
        <taxon>Magnoliopsida</taxon>
        <taxon>Ranunculales</taxon>
        <taxon>Menispermaceae</taxon>
        <taxon>Menispermoideae</taxon>
        <taxon>Cissampelideae</taxon>
        <taxon>Stephania</taxon>
    </lineage>
</organism>
<reference evidence="1 2" key="1">
    <citation type="submission" date="2024-01" db="EMBL/GenBank/DDBJ databases">
        <title>Genome assemblies of Stephania.</title>
        <authorList>
            <person name="Yang L."/>
        </authorList>
    </citation>
    <scope>NUCLEOTIDE SEQUENCE [LARGE SCALE GENOMIC DNA]</scope>
    <source>
        <strain evidence="1">YNDBR</strain>
        <tissue evidence="1">Leaf</tissue>
    </source>
</reference>
<dbReference type="EMBL" id="JBBNAF010000008">
    <property type="protein sequence ID" value="KAK9122042.1"/>
    <property type="molecule type" value="Genomic_DNA"/>
</dbReference>
<dbReference type="Proteomes" id="UP001420932">
    <property type="component" value="Unassembled WGS sequence"/>
</dbReference>
<dbReference type="Gene3D" id="3.40.50.300">
    <property type="entry name" value="P-loop containing nucleotide triphosphate hydrolases"/>
    <property type="match status" value="1"/>
</dbReference>
<gene>
    <name evidence="1" type="ORF">Syun_019659</name>
</gene>
<dbReference type="InterPro" id="IPR027417">
    <property type="entry name" value="P-loop_NTPase"/>
</dbReference>